<evidence type="ECO:0000313" key="4">
    <source>
        <dbReference type="Proteomes" id="UP000655225"/>
    </source>
</evidence>
<dbReference type="Gene3D" id="1.10.418.10">
    <property type="entry name" value="Calponin-like domain"/>
    <property type="match status" value="1"/>
</dbReference>
<name>A0A835CW18_TETSI</name>
<dbReference type="SMART" id="SM00033">
    <property type="entry name" value="CH"/>
    <property type="match status" value="1"/>
</dbReference>
<proteinExistence type="predicted"/>
<dbReference type="Pfam" id="PF00307">
    <property type="entry name" value="CH"/>
    <property type="match status" value="1"/>
</dbReference>
<dbReference type="OrthoDB" id="3176171at2759"/>
<evidence type="ECO:0000256" key="1">
    <source>
        <dbReference type="SAM" id="MobiDB-lite"/>
    </source>
</evidence>
<dbReference type="EMBL" id="JABCRI010001483">
    <property type="protein sequence ID" value="KAF8364528.1"/>
    <property type="molecule type" value="Genomic_DNA"/>
</dbReference>
<accession>A0A835CW18</accession>
<evidence type="ECO:0000259" key="2">
    <source>
        <dbReference type="PROSITE" id="PS50021"/>
    </source>
</evidence>
<feature type="compositionally biased region" description="Polar residues" evidence="1">
    <location>
        <begin position="1"/>
        <end position="20"/>
    </location>
</feature>
<dbReference type="AlphaFoldDB" id="A0A835CW18"/>
<reference evidence="3 4" key="1">
    <citation type="submission" date="2020-04" db="EMBL/GenBank/DDBJ databases">
        <title>Plant Genome Project.</title>
        <authorList>
            <person name="Zhang R.-G."/>
        </authorList>
    </citation>
    <scope>NUCLEOTIDE SEQUENCE [LARGE SCALE GENOMIC DNA]</scope>
    <source>
        <strain evidence="3">YNK0</strain>
        <tissue evidence="3">Leaf</tissue>
    </source>
</reference>
<dbReference type="PROSITE" id="PS50021">
    <property type="entry name" value="CH"/>
    <property type="match status" value="1"/>
</dbReference>
<dbReference type="OMA" id="HEDMLNG"/>
<protein>
    <recommendedName>
        <fullName evidence="2">Calponin-homology (CH) domain-containing protein</fullName>
    </recommendedName>
</protein>
<evidence type="ECO:0000313" key="3">
    <source>
        <dbReference type="EMBL" id="KAF8364528.1"/>
    </source>
</evidence>
<dbReference type="InterPro" id="IPR001715">
    <property type="entry name" value="CH_dom"/>
</dbReference>
<dbReference type="InterPro" id="IPR036872">
    <property type="entry name" value="CH_dom_sf"/>
</dbReference>
<sequence length="261" mass="28940">MNSLSDHTNENGRSNSSNEAVTEDGKLIINTEAKQRADLVQWINGMLPYLSLPLEASEEELRACLIDGTVLCSILNRLNPGFVDEGGSSVISLEPHLDNVKRFLAAINVMGLPKFERSDLEQGSMTKVLDCLLTLRSQFNSNVRGDHIHIPTIANSGNHSKKKWKLSEVERLEGTDGSLRDVSSRGHHSTVSEEEKRKSLSDLKFQRVLRSPVMSEPSAALIHHVGHKFHEVFQLKQGRYADLPAAKISEMMKSNSLDASS</sequence>
<feature type="region of interest" description="Disordered" evidence="1">
    <location>
        <begin position="1"/>
        <end position="23"/>
    </location>
</feature>
<dbReference type="SUPFAM" id="SSF47576">
    <property type="entry name" value="Calponin-homology domain, CH-domain"/>
    <property type="match status" value="1"/>
</dbReference>
<feature type="region of interest" description="Disordered" evidence="1">
    <location>
        <begin position="175"/>
        <end position="197"/>
    </location>
</feature>
<feature type="domain" description="Calponin-homology (CH)" evidence="2">
    <location>
        <begin position="33"/>
        <end position="140"/>
    </location>
</feature>
<organism evidence="3 4">
    <name type="scientific">Tetracentron sinense</name>
    <name type="common">Spur-leaf</name>
    <dbReference type="NCBI Taxonomy" id="13715"/>
    <lineage>
        <taxon>Eukaryota</taxon>
        <taxon>Viridiplantae</taxon>
        <taxon>Streptophyta</taxon>
        <taxon>Embryophyta</taxon>
        <taxon>Tracheophyta</taxon>
        <taxon>Spermatophyta</taxon>
        <taxon>Magnoliopsida</taxon>
        <taxon>Trochodendrales</taxon>
        <taxon>Trochodendraceae</taxon>
        <taxon>Tetracentron</taxon>
    </lineage>
</organism>
<dbReference type="Proteomes" id="UP000655225">
    <property type="component" value="Unassembled WGS sequence"/>
</dbReference>
<gene>
    <name evidence="3" type="ORF">HHK36_033507</name>
</gene>
<keyword evidence="4" id="KW-1185">Reference proteome</keyword>
<comment type="caution">
    <text evidence="3">The sequence shown here is derived from an EMBL/GenBank/DDBJ whole genome shotgun (WGS) entry which is preliminary data.</text>
</comment>